<feature type="region of interest" description="Disordered" evidence="1">
    <location>
        <begin position="51"/>
        <end position="78"/>
    </location>
</feature>
<evidence type="ECO:0000313" key="2">
    <source>
        <dbReference type="EMBL" id="GBP31778.1"/>
    </source>
</evidence>
<name>A0A4C1UZ80_EUMVA</name>
<protein>
    <submittedName>
        <fullName evidence="2">Uncharacterized protein</fullName>
    </submittedName>
</protein>
<evidence type="ECO:0000313" key="3">
    <source>
        <dbReference type="Proteomes" id="UP000299102"/>
    </source>
</evidence>
<gene>
    <name evidence="2" type="ORF">EVAR_81543_1</name>
</gene>
<keyword evidence="3" id="KW-1185">Reference proteome</keyword>
<evidence type="ECO:0000256" key="1">
    <source>
        <dbReference type="SAM" id="MobiDB-lite"/>
    </source>
</evidence>
<organism evidence="2 3">
    <name type="scientific">Eumeta variegata</name>
    <name type="common">Bagworm moth</name>
    <name type="synonym">Eumeta japonica</name>
    <dbReference type="NCBI Taxonomy" id="151549"/>
    <lineage>
        <taxon>Eukaryota</taxon>
        <taxon>Metazoa</taxon>
        <taxon>Ecdysozoa</taxon>
        <taxon>Arthropoda</taxon>
        <taxon>Hexapoda</taxon>
        <taxon>Insecta</taxon>
        <taxon>Pterygota</taxon>
        <taxon>Neoptera</taxon>
        <taxon>Endopterygota</taxon>
        <taxon>Lepidoptera</taxon>
        <taxon>Glossata</taxon>
        <taxon>Ditrysia</taxon>
        <taxon>Tineoidea</taxon>
        <taxon>Psychidae</taxon>
        <taxon>Oiketicinae</taxon>
        <taxon>Eumeta</taxon>
    </lineage>
</organism>
<sequence>MINNERHEYIIHFYLRAVFFEGQSIRFETSVGTGQAYADIRRGSETFVANPIKRAPHSPGARSQIETRQRPRAIRGGH</sequence>
<accession>A0A4C1UZ80</accession>
<proteinExistence type="predicted"/>
<dbReference type="Proteomes" id="UP000299102">
    <property type="component" value="Unassembled WGS sequence"/>
</dbReference>
<comment type="caution">
    <text evidence="2">The sequence shown here is derived from an EMBL/GenBank/DDBJ whole genome shotgun (WGS) entry which is preliminary data.</text>
</comment>
<reference evidence="2 3" key="1">
    <citation type="journal article" date="2019" name="Commun. Biol.">
        <title>The bagworm genome reveals a unique fibroin gene that provides high tensile strength.</title>
        <authorList>
            <person name="Kono N."/>
            <person name="Nakamura H."/>
            <person name="Ohtoshi R."/>
            <person name="Tomita M."/>
            <person name="Numata K."/>
            <person name="Arakawa K."/>
        </authorList>
    </citation>
    <scope>NUCLEOTIDE SEQUENCE [LARGE SCALE GENOMIC DNA]</scope>
</reference>
<dbReference type="AlphaFoldDB" id="A0A4C1UZ80"/>
<dbReference type="EMBL" id="BGZK01000251">
    <property type="protein sequence ID" value="GBP31778.1"/>
    <property type="molecule type" value="Genomic_DNA"/>
</dbReference>